<gene>
    <name evidence="2" type="ORF">GCM10011514_19260</name>
</gene>
<dbReference type="AlphaFoldDB" id="A0A917DPY4"/>
<keyword evidence="3" id="KW-1185">Reference proteome</keyword>
<dbReference type="PROSITE" id="PS51257">
    <property type="entry name" value="PROKAR_LIPOPROTEIN"/>
    <property type="match status" value="1"/>
</dbReference>
<sequence length="523" mass="57977">MKRVIYHLIFFTTFLSAFYAQAASSTCGCGSQTSGCGCVEVKPDPQHPPGFPNSLFNPFGCFKGFDCPNGISLINLSDRELLNLKNDISQPNAKIASVNSAIQITQTDFESILQAGKSILFSQGFFDYFYMNIGIADAVNAQTWTLPSNLAEYVDGHTSRLDILLPSQIPISMQVAGATHVLKEVVSEPNDGEADSYMHLQVDGTEVTDLGSSYDFDEGSDDNFDEEPDVELYDVPLELGDNQITEDYPIEENDNGNFLKIRTETIVDAFGTINTPYGNFQCLRQTENIKYFRRVSEAVAYGTQANYEIRRVKWITKNGFIFSAAVQSENSNHVGLVGFMELTRFVPTNTLTSQSAVKINNDSHGIAINNTDFTADASAILDINSDSLGILIPRITQANRPSSPAEGLLVYQVDNTPGFYFFDGTAWNKLSTTPSSSMQANIRTSNSIISENLSFRGKNQLQNGTTFIKFDTPRDDFEDLIINIQLEGDCNGVYISNKTREGFEVKELQKGKSNVKFSWRIEK</sequence>
<organism evidence="2 3">
    <name type="scientific">Emticicia aquatilis</name>
    <dbReference type="NCBI Taxonomy" id="1537369"/>
    <lineage>
        <taxon>Bacteria</taxon>
        <taxon>Pseudomonadati</taxon>
        <taxon>Bacteroidota</taxon>
        <taxon>Cytophagia</taxon>
        <taxon>Cytophagales</taxon>
        <taxon>Leadbetterellaceae</taxon>
        <taxon>Emticicia</taxon>
    </lineage>
</organism>
<dbReference type="Proteomes" id="UP000609064">
    <property type="component" value="Unassembled WGS sequence"/>
</dbReference>
<reference evidence="2" key="1">
    <citation type="journal article" date="2014" name="Int. J. Syst. Evol. Microbiol.">
        <title>Complete genome sequence of Corynebacterium casei LMG S-19264T (=DSM 44701T), isolated from a smear-ripened cheese.</title>
        <authorList>
            <consortium name="US DOE Joint Genome Institute (JGI-PGF)"/>
            <person name="Walter F."/>
            <person name="Albersmeier A."/>
            <person name="Kalinowski J."/>
            <person name="Ruckert C."/>
        </authorList>
    </citation>
    <scope>NUCLEOTIDE SEQUENCE</scope>
    <source>
        <strain evidence="2">CGMCC 1.15958</strain>
    </source>
</reference>
<proteinExistence type="predicted"/>
<accession>A0A917DPY4</accession>
<keyword evidence="1" id="KW-0732">Signal</keyword>
<protein>
    <submittedName>
        <fullName evidence="2">Uncharacterized protein</fullName>
    </submittedName>
</protein>
<name>A0A917DPY4_9BACT</name>
<comment type="caution">
    <text evidence="2">The sequence shown here is derived from an EMBL/GenBank/DDBJ whole genome shotgun (WGS) entry which is preliminary data.</text>
</comment>
<dbReference type="RefSeq" id="WP_188765851.1">
    <property type="nucleotide sequence ID" value="NZ_BMKK01000003.1"/>
</dbReference>
<reference evidence="2" key="2">
    <citation type="submission" date="2020-09" db="EMBL/GenBank/DDBJ databases">
        <authorList>
            <person name="Sun Q."/>
            <person name="Zhou Y."/>
        </authorList>
    </citation>
    <scope>NUCLEOTIDE SEQUENCE</scope>
    <source>
        <strain evidence="2">CGMCC 1.15958</strain>
    </source>
</reference>
<evidence type="ECO:0000313" key="3">
    <source>
        <dbReference type="Proteomes" id="UP000609064"/>
    </source>
</evidence>
<feature type="chain" id="PRO_5037021005" evidence="1">
    <location>
        <begin position="23"/>
        <end position="523"/>
    </location>
</feature>
<feature type="signal peptide" evidence="1">
    <location>
        <begin position="1"/>
        <end position="22"/>
    </location>
</feature>
<evidence type="ECO:0000313" key="2">
    <source>
        <dbReference type="EMBL" id="GGD55223.1"/>
    </source>
</evidence>
<evidence type="ECO:0000256" key="1">
    <source>
        <dbReference type="SAM" id="SignalP"/>
    </source>
</evidence>
<dbReference type="EMBL" id="BMKK01000003">
    <property type="protein sequence ID" value="GGD55223.1"/>
    <property type="molecule type" value="Genomic_DNA"/>
</dbReference>